<dbReference type="InterPro" id="IPR013099">
    <property type="entry name" value="K_chnl_dom"/>
</dbReference>
<comment type="subcellular location">
    <subcellularLocation>
        <location evidence="1">Membrane</location>
        <topology evidence="1">Multi-pass membrane protein</topology>
    </subcellularLocation>
</comment>
<comment type="caution">
    <text evidence="11">The sequence shown here is derived from an EMBL/GenBank/DDBJ whole genome shotgun (WGS) entry which is preliminary data.</text>
</comment>
<evidence type="ECO:0000256" key="8">
    <source>
        <dbReference type="SAM" id="MobiDB-lite"/>
    </source>
</evidence>
<evidence type="ECO:0000256" key="3">
    <source>
        <dbReference type="ARBA" id="ARBA00022692"/>
    </source>
</evidence>
<protein>
    <recommendedName>
        <fullName evidence="10">Potassium channel domain-containing protein</fullName>
    </recommendedName>
</protein>
<evidence type="ECO:0000256" key="6">
    <source>
        <dbReference type="ARBA" id="ARBA00023136"/>
    </source>
</evidence>
<evidence type="ECO:0000256" key="1">
    <source>
        <dbReference type="ARBA" id="ARBA00004141"/>
    </source>
</evidence>
<evidence type="ECO:0000256" key="4">
    <source>
        <dbReference type="ARBA" id="ARBA00022989"/>
    </source>
</evidence>
<dbReference type="Proteomes" id="UP001159363">
    <property type="component" value="Chromosome X"/>
</dbReference>
<dbReference type="InterPro" id="IPR003280">
    <property type="entry name" value="2pore_dom_K_chnl"/>
</dbReference>
<evidence type="ECO:0000256" key="5">
    <source>
        <dbReference type="ARBA" id="ARBA00023065"/>
    </source>
</evidence>
<dbReference type="PANTHER" id="PTHR11003">
    <property type="entry name" value="POTASSIUM CHANNEL, SUBFAMILY K"/>
    <property type="match status" value="1"/>
</dbReference>
<reference evidence="11 12" key="1">
    <citation type="submission" date="2023-02" db="EMBL/GenBank/DDBJ databases">
        <title>LHISI_Scaffold_Assembly.</title>
        <authorList>
            <person name="Stuart O.P."/>
            <person name="Cleave R."/>
            <person name="Magrath M.J.L."/>
            <person name="Mikheyev A.S."/>
        </authorList>
    </citation>
    <scope>NUCLEOTIDE SEQUENCE [LARGE SCALE GENOMIC DNA]</scope>
    <source>
        <strain evidence="11">Daus_M_001</strain>
        <tissue evidence="11">Leg muscle</tissue>
    </source>
</reference>
<evidence type="ECO:0000256" key="2">
    <source>
        <dbReference type="ARBA" id="ARBA00022448"/>
    </source>
</evidence>
<organism evidence="11 12">
    <name type="scientific">Dryococelus australis</name>
    <dbReference type="NCBI Taxonomy" id="614101"/>
    <lineage>
        <taxon>Eukaryota</taxon>
        <taxon>Metazoa</taxon>
        <taxon>Ecdysozoa</taxon>
        <taxon>Arthropoda</taxon>
        <taxon>Hexapoda</taxon>
        <taxon>Insecta</taxon>
        <taxon>Pterygota</taxon>
        <taxon>Neoptera</taxon>
        <taxon>Polyneoptera</taxon>
        <taxon>Phasmatodea</taxon>
        <taxon>Verophasmatodea</taxon>
        <taxon>Anareolatae</taxon>
        <taxon>Phasmatidae</taxon>
        <taxon>Eurycanthinae</taxon>
        <taxon>Dryococelus</taxon>
    </lineage>
</organism>
<keyword evidence="4 9" id="KW-1133">Transmembrane helix</keyword>
<feature type="transmembrane region" description="Helical" evidence="9">
    <location>
        <begin position="235"/>
        <end position="252"/>
    </location>
</feature>
<dbReference type="Gene3D" id="1.10.287.70">
    <property type="match status" value="1"/>
</dbReference>
<feature type="region of interest" description="Disordered" evidence="8">
    <location>
        <begin position="127"/>
        <end position="167"/>
    </location>
</feature>
<feature type="domain" description="Potassium channel" evidence="10">
    <location>
        <begin position="233"/>
        <end position="290"/>
    </location>
</feature>
<accession>A0ABQ9HRX2</accession>
<evidence type="ECO:0000259" key="10">
    <source>
        <dbReference type="Pfam" id="PF07885"/>
    </source>
</evidence>
<evidence type="ECO:0000313" key="12">
    <source>
        <dbReference type="Proteomes" id="UP001159363"/>
    </source>
</evidence>
<name>A0ABQ9HRX2_9NEOP</name>
<keyword evidence="5" id="KW-0406">Ion transport</keyword>
<dbReference type="Pfam" id="PF07885">
    <property type="entry name" value="Ion_trans_2"/>
    <property type="match status" value="1"/>
</dbReference>
<keyword evidence="12" id="KW-1185">Reference proteome</keyword>
<evidence type="ECO:0000256" key="9">
    <source>
        <dbReference type="SAM" id="Phobius"/>
    </source>
</evidence>
<dbReference type="EMBL" id="JARBHB010000004">
    <property type="protein sequence ID" value="KAJ8887128.1"/>
    <property type="molecule type" value="Genomic_DNA"/>
</dbReference>
<keyword evidence="6 9" id="KW-0472">Membrane</keyword>
<dbReference type="SUPFAM" id="SSF81324">
    <property type="entry name" value="Voltage-gated potassium channels"/>
    <property type="match status" value="1"/>
</dbReference>
<feature type="compositionally biased region" description="Basic and acidic residues" evidence="8">
    <location>
        <begin position="105"/>
        <end position="117"/>
    </location>
</feature>
<keyword evidence="2" id="KW-0813">Transport</keyword>
<feature type="region of interest" description="Disordered" evidence="8">
    <location>
        <begin position="102"/>
        <end position="121"/>
    </location>
</feature>
<gene>
    <name evidence="11" type="ORF">PR048_013343</name>
</gene>
<keyword evidence="7" id="KW-0407">Ion channel</keyword>
<evidence type="ECO:0000256" key="7">
    <source>
        <dbReference type="ARBA" id="ARBA00023303"/>
    </source>
</evidence>
<feature type="compositionally biased region" description="Basic and acidic residues" evidence="8">
    <location>
        <begin position="150"/>
        <end position="159"/>
    </location>
</feature>
<feature type="transmembrane region" description="Helical" evidence="9">
    <location>
        <begin position="264"/>
        <end position="287"/>
    </location>
</feature>
<dbReference type="PANTHER" id="PTHR11003:SF334">
    <property type="entry name" value="FI03418P"/>
    <property type="match status" value="1"/>
</dbReference>
<sequence length="315" mass="35209">MELSELAIVWGIPCHGGSLERNVIIDNMAATPGVLSTELVDGFELGYLDNPCKNELLYTTHIMGVRMGYDNLTTEDETGSVRTPVLFNKYAVDDDEIARPSRMSRSLDRRSMKEKQLSRTVQVGHHLTVNTPNTPSLPQVSHGGNIDSPKSIDRRREEAVSPTPSIISHRYQEELGGSTSPSLTYARSSMPGGFITRQASFKQKHQRLSRLREDVDYEDYEEFGLMGYDYEDSNSAYFCFITLTTIGFGDFVPARRVQKTDAGVSIALCSLYLLFGIALLAMSFNLVQEEVINNVKAIAKHLGIVKDDEDEEDHE</sequence>
<proteinExistence type="predicted"/>
<keyword evidence="3 9" id="KW-0812">Transmembrane</keyword>
<feature type="compositionally biased region" description="Polar residues" evidence="8">
    <location>
        <begin position="128"/>
        <end position="139"/>
    </location>
</feature>
<evidence type="ECO:0000313" key="11">
    <source>
        <dbReference type="EMBL" id="KAJ8887128.1"/>
    </source>
</evidence>